<comment type="caution">
    <text evidence="2">The sequence shown here is derived from an EMBL/GenBank/DDBJ whole genome shotgun (WGS) entry which is preliminary data.</text>
</comment>
<reference evidence="2" key="1">
    <citation type="submission" date="2021-03" db="EMBL/GenBank/DDBJ databases">
        <title>Comparative genomics and phylogenomic investigation of the class Geoglossomycetes provide insights into ecological specialization and systematics.</title>
        <authorList>
            <person name="Melie T."/>
            <person name="Pirro S."/>
            <person name="Miller A.N."/>
            <person name="Quandt A."/>
        </authorList>
    </citation>
    <scope>NUCLEOTIDE SEQUENCE</scope>
    <source>
        <strain evidence="2">GBOQ0MN5Z8</strain>
    </source>
</reference>
<dbReference type="OrthoDB" id="5343483at2759"/>
<keyword evidence="3" id="KW-1185">Reference proteome</keyword>
<sequence length="383" mass="42965">MARLRERGRDKATGSRSTSTKRPKQHAPKRPKQHAPGSLRHMILMHNRCRLYVHPLTWTAQHLSLLRISVSYRGDVIPGRRVPSYALTDPLKMVHRLMSLIYDGRRIRLKFGRSYNTHPSISARLSFLFGRRCVAHVEPSISIIDRASTAPLFSYVDHSHRRDDRLKYFRSRAQGVREKLIRESTGQSDIDPYDASILIAMAQEMLRLTPGSSSEASLRPYLLARAPDEQSYHFYSASIPRAYLHSFDEPYEEFTSEIRISRSVYPLDLEGFPEVLGKILGLAPADPPGAVAQVPRFRWEDSCSCAIPHIVHSEGKVNGMGLGKRGIANPHDLGRPVKRQKFGMTPPNTQNTGAVGNAEEGSTTPAPLDINTQVCGSGRRQGE</sequence>
<feature type="compositionally biased region" description="Polar residues" evidence="1">
    <location>
        <begin position="346"/>
        <end position="375"/>
    </location>
</feature>
<protein>
    <submittedName>
        <fullName evidence="2">Uncharacterized protein</fullName>
    </submittedName>
</protein>
<feature type="compositionally biased region" description="Basic and acidic residues" evidence="1">
    <location>
        <begin position="1"/>
        <end position="13"/>
    </location>
</feature>
<gene>
    <name evidence="2" type="ORF">FGG08_004513</name>
</gene>
<proteinExistence type="predicted"/>
<name>A0A9P8L2N4_9PEZI</name>
<evidence type="ECO:0000256" key="1">
    <source>
        <dbReference type="SAM" id="MobiDB-lite"/>
    </source>
</evidence>
<dbReference type="AlphaFoldDB" id="A0A9P8L2N4"/>
<feature type="compositionally biased region" description="Basic residues" evidence="1">
    <location>
        <begin position="19"/>
        <end position="33"/>
    </location>
</feature>
<organism evidence="2 3">
    <name type="scientific">Glutinoglossum americanum</name>
    <dbReference type="NCBI Taxonomy" id="1670608"/>
    <lineage>
        <taxon>Eukaryota</taxon>
        <taxon>Fungi</taxon>
        <taxon>Dikarya</taxon>
        <taxon>Ascomycota</taxon>
        <taxon>Pezizomycotina</taxon>
        <taxon>Geoglossomycetes</taxon>
        <taxon>Geoglossales</taxon>
        <taxon>Geoglossaceae</taxon>
        <taxon>Glutinoglossum</taxon>
    </lineage>
</organism>
<evidence type="ECO:0000313" key="3">
    <source>
        <dbReference type="Proteomes" id="UP000698800"/>
    </source>
</evidence>
<accession>A0A9P8L2N4</accession>
<evidence type="ECO:0000313" key="2">
    <source>
        <dbReference type="EMBL" id="KAH0538922.1"/>
    </source>
</evidence>
<feature type="region of interest" description="Disordered" evidence="1">
    <location>
        <begin position="340"/>
        <end position="383"/>
    </location>
</feature>
<dbReference type="EMBL" id="JAGHQL010000092">
    <property type="protein sequence ID" value="KAH0538922.1"/>
    <property type="molecule type" value="Genomic_DNA"/>
</dbReference>
<dbReference type="Proteomes" id="UP000698800">
    <property type="component" value="Unassembled WGS sequence"/>
</dbReference>
<feature type="region of interest" description="Disordered" evidence="1">
    <location>
        <begin position="1"/>
        <end position="38"/>
    </location>
</feature>